<gene>
    <name evidence="1" type="ORF">H8F21_23665</name>
</gene>
<organism evidence="1 2">
    <name type="scientific">Pseudomonas arcuscaelestis</name>
    <dbReference type="NCBI Taxonomy" id="2710591"/>
    <lineage>
        <taxon>Bacteria</taxon>
        <taxon>Pseudomonadati</taxon>
        <taxon>Pseudomonadota</taxon>
        <taxon>Gammaproteobacteria</taxon>
        <taxon>Pseudomonadales</taxon>
        <taxon>Pseudomonadaceae</taxon>
        <taxon>Pseudomonas</taxon>
    </lineage>
</organism>
<name>A0ABS2C4C5_9PSED</name>
<keyword evidence="2" id="KW-1185">Reference proteome</keyword>
<reference evidence="1 2" key="1">
    <citation type="submission" date="2020-08" db="EMBL/GenBank/DDBJ databases">
        <title>Description of novel Pseudomonas species.</title>
        <authorList>
            <person name="Duman M."/>
            <person name="Mulet M."/>
            <person name="Altun S."/>
            <person name="Saticioglu I.B."/>
            <person name="Lalucat J."/>
            <person name="Garcia-Valdes E."/>
        </authorList>
    </citation>
    <scope>NUCLEOTIDE SEQUENCE [LARGE SCALE GENOMIC DNA]</scope>
    <source>
        <strain evidence="1 2">P66</strain>
    </source>
</reference>
<sequence length="673" mass="72880">MTTHITPHSGEQLRRTVQLARQERLRQQNRDIGTRALSAIVLPDALPNDEGTEENLIETAKLSEDLNAQISTAWNGTGRSRLRVYFNEGTTPFFSQDYVTTPSFPLAFTLPSSNFQSDGVYSLHYTLQNNAGLEESDRITFTVDKTDPNRNITPAALRFNTDRIDLQYLTDNNGLPFTLPVFSRPLPGDRADIFLLPPNGASAVLVAQIPARPVAGFDPTTPMGGIIAKDKFVDANGDPLYPDGVLQFYYFAYSRAGNETRRPADSILSVAFKPLPTGLADPVIPLAVETTPLIDRADAIVGVNVQIPAFTNHQPNDEITVIWGSRSLAPFKVGTNPVFPLESPLIPYTTLLSEGTETGEGPKDVTATYRVLRGLLPFTPPAGATTEVDLRIPGPENPGPGPENPALGELKVFGGGPSPEENKIRVEDINLPVSVRLPAYAPLTAGEVLQVFWNDKEVPSASHTVIGDETEFDIEVPFAFVAAQGDGPRIPVYIQLTSPALPPGNAPTTVKIYVEVDTFQLGAMTPAAFPDMDDFFMSIGCCERIWEGAKLQVLGDPVNFSKDDTITVYWQGRATDDSEIPDTSGSEVFTLTEQQATDGFEYRIAFSEFVQPIADVDGQLHAWYTLKKTGGQTATADPVNTGVAYVMPSGCKCTAAGACDISLCPPTAKNANR</sequence>
<evidence type="ECO:0008006" key="3">
    <source>
        <dbReference type="Google" id="ProtNLM"/>
    </source>
</evidence>
<evidence type="ECO:0000313" key="2">
    <source>
        <dbReference type="Proteomes" id="UP000745663"/>
    </source>
</evidence>
<dbReference type="Proteomes" id="UP000745663">
    <property type="component" value="Unassembled WGS sequence"/>
</dbReference>
<protein>
    <recommendedName>
        <fullName evidence="3">Ig-like domain-containing protein</fullName>
    </recommendedName>
</protein>
<accession>A0ABS2C4C5</accession>
<evidence type="ECO:0000313" key="1">
    <source>
        <dbReference type="EMBL" id="MBM5460570.1"/>
    </source>
</evidence>
<dbReference type="RefSeq" id="WP_203585448.1">
    <property type="nucleotide sequence ID" value="NZ_JACOPV010000017.1"/>
</dbReference>
<proteinExistence type="predicted"/>
<comment type="caution">
    <text evidence="1">The sequence shown here is derived from an EMBL/GenBank/DDBJ whole genome shotgun (WGS) entry which is preliminary data.</text>
</comment>
<dbReference type="EMBL" id="JACOPV010000017">
    <property type="protein sequence ID" value="MBM5460570.1"/>
    <property type="molecule type" value="Genomic_DNA"/>
</dbReference>